<organism evidence="2">
    <name type="scientific">Fusarium oxysporum f. sp. cepae</name>
    <dbReference type="NCBI Taxonomy" id="396571"/>
    <lineage>
        <taxon>Eukaryota</taxon>
        <taxon>Fungi</taxon>
        <taxon>Dikarya</taxon>
        <taxon>Ascomycota</taxon>
        <taxon>Pezizomycotina</taxon>
        <taxon>Sordariomycetes</taxon>
        <taxon>Hypocreomycetidae</taxon>
        <taxon>Hypocreales</taxon>
        <taxon>Nectriaceae</taxon>
        <taxon>Fusarium</taxon>
        <taxon>Fusarium oxysporum species complex</taxon>
    </lineage>
</organism>
<feature type="region of interest" description="Disordered" evidence="1">
    <location>
        <begin position="36"/>
        <end position="88"/>
    </location>
</feature>
<evidence type="ECO:0000313" key="2">
    <source>
        <dbReference type="EMBL" id="RKK25014.1"/>
    </source>
</evidence>
<dbReference type="AlphaFoldDB" id="A0A3L6NYN4"/>
<reference evidence="2" key="1">
    <citation type="journal article" date="2018" name="Sci. Rep.">
        <title>Characterisation of pathogen-specific regions and novel effector candidates in Fusarium oxysporum f. sp. cepae.</title>
        <authorList>
            <person name="Armitage A.D."/>
            <person name="Taylor A."/>
            <person name="Sobczyk M.K."/>
            <person name="Baxter L."/>
            <person name="Greenfield B.P."/>
            <person name="Bates H.J."/>
            <person name="Wilson F."/>
            <person name="Jackson A.C."/>
            <person name="Ott S."/>
            <person name="Harrison R.J."/>
            <person name="Clarkson J.P."/>
        </authorList>
    </citation>
    <scope>NUCLEOTIDE SEQUENCE [LARGE SCALE GENOMIC DNA]</scope>
    <source>
        <strain evidence="2">FoC_Fus2</strain>
    </source>
</reference>
<name>A0A3L6NYN4_FUSOX</name>
<sequence>MTIEQNQTKKDNPADTTRTGVSAACRTVQLDTAARQDMGGAVIGPSTQWEPEKRRGASTARTPSNARERAPAKVPSPKFPRKATQYVV</sequence>
<dbReference type="Proteomes" id="UP000270866">
    <property type="component" value="Chromosome 4"/>
</dbReference>
<comment type="caution">
    <text evidence="2">The sequence shown here is derived from an EMBL/GenBank/DDBJ whole genome shotgun (WGS) entry which is preliminary data.</text>
</comment>
<gene>
    <name evidence="2" type="ORF">BFJ65_g2932</name>
</gene>
<protein>
    <submittedName>
        <fullName evidence="2">Uncharacterized protein</fullName>
    </submittedName>
</protein>
<evidence type="ECO:0000256" key="1">
    <source>
        <dbReference type="SAM" id="MobiDB-lite"/>
    </source>
</evidence>
<proteinExistence type="predicted"/>
<accession>A0A3L6NYN4</accession>
<dbReference type="EMBL" id="MRCU01000002">
    <property type="protein sequence ID" value="RKK25014.1"/>
    <property type="molecule type" value="Genomic_DNA"/>
</dbReference>
<feature type="region of interest" description="Disordered" evidence="1">
    <location>
        <begin position="1"/>
        <end position="23"/>
    </location>
</feature>